<dbReference type="NCBIfam" id="TIGR00431">
    <property type="entry name" value="TruB"/>
    <property type="match status" value="1"/>
</dbReference>
<dbReference type="InterPro" id="IPR014780">
    <property type="entry name" value="tRNA_psdUridine_synth_TruB"/>
</dbReference>
<dbReference type="EMBL" id="PRCK01000001">
    <property type="protein sequence ID" value="RTJ96810.1"/>
    <property type="molecule type" value="Genomic_DNA"/>
</dbReference>
<evidence type="ECO:0000256" key="5">
    <source>
        <dbReference type="HAMAP-Rule" id="MF_01080"/>
    </source>
</evidence>
<dbReference type="Pfam" id="PF01509">
    <property type="entry name" value="TruB_N"/>
    <property type="match status" value="1"/>
</dbReference>
<dbReference type="PANTHER" id="PTHR13767:SF2">
    <property type="entry name" value="PSEUDOURIDYLATE SYNTHASE TRUB1"/>
    <property type="match status" value="1"/>
</dbReference>
<comment type="caution">
    <text evidence="8">The sequence shown here is derived from an EMBL/GenBank/DDBJ whole genome shotgun (WGS) entry which is preliminary data.</text>
</comment>
<reference evidence="8 9" key="1">
    <citation type="journal article" date="2019" name="Appl. Environ. Microbiol.">
        <title>Population genetics and characterization of Campylobacter jejuni isolates in western jackdaws and game birds in Finland.</title>
        <authorList>
            <person name="Kovanen S."/>
            <person name="Rossi M."/>
            <person name="Pohja-Mykra M."/>
            <person name="Nieminen T."/>
            <person name="Raunio-Saarnisto M."/>
            <person name="Sauvala M."/>
            <person name="Fredriksson-Ahomaa M."/>
            <person name="Hanninen M.L."/>
            <person name="Kivisto R."/>
        </authorList>
    </citation>
    <scope>NUCLEOTIDE SEQUENCE [LARGE SCALE GENOMIC DNA]</scope>
    <source>
        <strain evidence="8 9">CB296</strain>
    </source>
</reference>
<name>A0A1E7NWE2_CAMJU</name>
<dbReference type="Gene3D" id="3.30.2350.10">
    <property type="entry name" value="Pseudouridine synthase"/>
    <property type="match status" value="1"/>
</dbReference>
<accession>A0A1E7NWE2</accession>
<dbReference type="InterPro" id="IPR002501">
    <property type="entry name" value="PsdUridine_synth_N"/>
</dbReference>
<dbReference type="GO" id="GO:0160148">
    <property type="term" value="F:tRNA pseudouridine(55) synthase activity"/>
    <property type="evidence" value="ECO:0007669"/>
    <property type="project" value="UniProtKB-EC"/>
</dbReference>
<dbReference type="RefSeq" id="WP_002870522.1">
    <property type="nucleotide sequence ID" value="NZ_CAKJUK010000002.1"/>
</dbReference>
<dbReference type="GO" id="GO:1990481">
    <property type="term" value="P:mRNA pseudouridine synthesis"/>
    <property type="evidence" value="ECO:0007669"/>
    <property type="project" value="TreeGrafter"/>
</dbReference>
<protein>
    <recommendedName>
        <fullName evidence="5">tRNA pseudouridine synthase B</fullName>
        <ecNumber evidence="5">5.4.99.25</ecNumber>
    </recommendedName>
    <alternativeName>
        <fullName evidence="5">tRNA pseudouridine(55) synthase</fullName>
        <shortName evidence="5">Psi55 synthase</shortName>
    </alternativeName>
    <alternativeName>
        <fullName evidence="5">tRNA pseudouridylate synthase</fullName>
    </alternativeName>
    <alternativeName>
        <fullName evidence="5">tRNA-uridine isomerase</fullName>
    </alternativeName>
</protein>
<dbReference type="HAMAP" id="MF_01080">
    <property type="entry name" value="TruB_bact"/>
    <property type="match status" value="1"/>
</dbReference>
<feature type="active site" description="Nucleophile" evidence="5">
    <location>
        <position position="38"/>
    </location>
</feature>
<dbReference type="Proteomes" id="UP000421425">
    <property type="component" value="Unassembled WGS sequence"/>
</dbReference>
<reference evidence="7 10" key="2">
    <citation type="submission" date="2019-10" db="EMBL/GenBank/DDBJ databases">
        <authorList>
            <consortium name="PulseNet: The National Subtyping Network for Foodborne Disease Surveillance"/>
            <person name="Tarr C.L."/>
            <person name="Trees E."/>
            <person name="Katz L.S."/>
            <person name="Carleton-Romer H.A."/>
            <person name="Stroika S."/>
            <person name="Kucerova Z."/>
            <person name="Roache K.F."/>
            <person name="Sabol A.L."/>
            <person name="Besser J."/>
            <person name="Gerner-Smidt P."/>
        </authorList>
    </citation>
    <scope>NUCLEOTIDE SEQUENCE [LARGE SCALE GENOMIC DNA]</scope>
    <source>
        <strain evidence="7 10">PNUSAC012091</strain>
    </source>
</reference>
<comment type="similarity">
    <text evidence="2 5">Belongs to the pseudouridine synthase TruB family. Type 1 subfamily.</text>
</comment>
<evidence type="ECO:0000313" key="7">
    <source>
        <dbReference type="EMBL" id="ECZ5737198.1"/>
    </source>
</evidence>
<sequence>MNKIFAAFKPRGLSSNAFLSTLKKKYKNKKAGYSGTLDPFAKGILIVAFGQYTKLFRFLKKTPKTYKATLWLGVYSLSLDDQNIKEIKNIKEFDLANLQQIVDQMQGIISYTPPQFSAKRINGTRAYELAKKGIEVNLKPCQMEVFDCKILSYNHPFLNIEITVSEGAYIRSYCELFARKLGINATLSSLERIKEGKFVYNNEKSLNVLKYINLKPNFIKNLSKLENGAKIFVEELEFHDEGDYYIETEKYFSVINIKENTVKYLLNKVEKC</sequence>
<gene>
    <name evidence="5 7" type="primary">truB</name>
    <name evidence="8" type="ORF">C3H42_01055</name>
    <name evidence="7" type="ORF">F8Y55_00770</name>
</gene>
<keyword evidence="4 5" id="KW-0413">Isomerase</keyword>
<dbReference type="GO" id="GO:0003723">
    <property type="term" value="F:RNA binding"/>
    <property type="evidence" value="ECO:0007669"/>
    <property type="project" value="InterPro"/>
</dbReference>
<evidence type="ECO:0000313" key="9">
    <source>
        <dbReference type="Proteomes" id="UP000287237"/>
    </source>
</evidence>
<dbReference type="AlphaFoldDB" id="A0A1E7NWE2"/>
<comment type="catalytic activity">
    <reaction evidence="1 5">
        <text>uridine(55) in tRNA = pseudouridine(55) in tRNA</text>
        <dbReference type="Rhea" id="RHEA:42532"/>
        <dbReference type="Rhea" id="RHEA-COMP:10101"/>
        <dbReference type="Rhea" id="RHEA-COMP:10102"/>
        <dbReference type="ChEBI" id="CHEBI:65314"/>
        <dbReference type="ChEBI" id="CHEBI:65315"/>
        <dbReference type="EC" id="5.4.99.25"/>
    </reaction>
</comment>
<organism evidence="8 9">
    <name type="scientific">Campylobacter jejuni</name>
    <dbReference type="NCBI Taxonomy" id="197"/>
    <lineage>
        <taxon>Bacteria</taxon>
        <taxon>Pseudomonadati</taxon>
        <taxon>Campylobacterota</taxon>
        <taxon>Epsilonproteobacteria</taxon>
        <taxon>Campylobacterales</taxon>
        <taxon>Campylobacteraceae</taxon>
        <taxon>Campylobacter</taxon>
    </lineage>
</organism>
<dbReference type="EC" id="5.4.99.25" evidence="5"/>
<dbReference type="InterPro" id="IPR020103">
    <property type="entry name" value="PsdUridine_synth_cat_dom_sf"/>
</dbReference>
<evidence type="ECO:0000256" key="4">
    <source>
        <dbReference type="ARBA" id="ARBA00023235"/>
    </source>
</evidence>
<evidence type="ECO:0000256" key="3">
    <source>
        <dbReference type="ARBA" id="ARBA00022694"/>
    </source>
</evidence>
<evidence type="ECO:0000313" key="10">
    <source>
        <dbReference type="Proteomes" id="UP000421425"/>
    </source>
</evidence>
<comment type="function">
    <text evidence="5">Responsible for synthesis of pseudouridine from uracil-55 in the psi GC loop of transfer RNAs.</text>
</comment>
<dbReference type="EMBL" id="AALHBX010000001">
    <property type="protein sequence ID" value="ECZ5737198.1"/>
    <property type="molecule type" value="Genomic_DNA"/>
</dbReference>
<keyword evidence="3 5" id="KW-0819">tRNA processing</keyword>
<evidence type="ECO:0000313" key="8">
    <source>
        <dbReference type="EMBL" id="RTJ96810.1"/>
    </source>
</evidence>
<evidence type="ECO:0000256" key="2">
    <source>
        <dbReference type="ARBA" id="ARBA00005642"/>
    </source>
</evidence>
<evidence type="ECO:0000259" key="6">
    <source>
        <dbReference type="Pfam" id="PF01509"/>
    </source>
</evidence>
<dbReference type="PANTHER" id="PTHR13767">
    <property type="entry name" value="TRNA-PSEUDOURIDINE SYNTHASE"/>
    <property type="match status" value="1"/>
</dbReference>
<evidence type="ECO:0000256" key="1">
    <source>
        <dbReference type="ARBA" id="ARBA00000385"/>
    </source>
</evidence>
<proteinExistence type="inferred from homology"/>
<dbReference type="GO" id="GO:0031119">
    <property type="term" value="P:tRNA pseudouridine synthesis"/>
    <property type="evidence" value="ECO:0007669"/>
    <property type="project" value="UniProtKB-UniRule"/>
</dbReference>
<feature type="domain" description="Pseudouridine synthase II N-terminal" evidence="6">
    <location>
        <begin position="23"/>
        <end position="170"/>
    </location>
</feature>
<dbReference type="SUPFAM" id="SSF55120">
    <property type="entry name" value="Pseudouridine synthase"/>
    <property type="match status" value="1"/>
</dbReference>
<dbReference type="Proteomes" id="UP000287237">
    <property type="component" value="Unassembled WGS sequence"/>
</dbReference>